<proteinExistence type="predicted"/>
<comment type="caution">
    <text evidence="1">The sequence shown here is derived from an EMBL/GenBank/DDBJ whole genome shotgun (WGS) entry which is preliminary data.</text>
</comment>
<evidence type="ECO:0000313" key="2">
    <source>
        <dbReference type="Proteomes" id="UP000325315"/>
    </source>
</evidence>
<dbReference type="Gene3D" id="3.10.10.10">
    <property type="entry name" value="HIV Type 1 Reverse Transcriptase, subunit A, domain 1"/>
    <property type="match status" value="1"/>
</dbReference>
<accession>A0A5B6V0D5</accession>
<name>A0A5B6V0D5_9ROSI</name>
<sequence>MILLVTKTDDSFQICIDCRAIIGTIKYMHSVSIFIKIDLKKIKEENEWTIAFKIKYELYEWLVMSFDLTNTSIESCFKALGKFVVVYFNDIPIYRYLEQQLYANIKKCTSFIDKLIFLGFVISAKCIKSIFEVRSFYGLASFYHRFVKDLSIVIAPLIEIIKKDVGFKSGEKQDMTFNTLKCWDWCNFDVRKETYLHSLVKS</sequence>
<dbReference type="InterPro" id="IPR043502">
    <property type="entry name" value="DNA/RNA_pol_sf"/>
</dbReference>
<organism evidence="1 2">
    <name type="scientific">Gossypium australe</name>
    <dbReference type="NCBI Taxonomy" id="47621"/>
    <lineage>
        <taxon>Eukaryota</taxon>
        <taxon>Viridiplantae</taxon>
        <taxon>Streptophyta</taxon>
        <taxon>Embryophyta</taxon>
        <taxon>Tracheophyta</taxon>
        <taxon>Spermatophyta</taxon>
        <taxon>Magnoliopsida</taxon>
        <taxon>eudicotyledons</taxon>
        <taxon>Gunneridae</taxon>
        <taxon>Pentapetalae</taxon>
        <taxon>rosids</taxon>
        <taxon>malvids</taxon>
        <taxon>Malvales</taxon>
        <taxon>Malvaceae</taxon>
        <taxon>Malvoideae</taxon>
        <taxon>Gossypium</taxon>
    </lineage>
</organism>
<dbReference type="SUPFAM" id="SSF56672">
    <property type="entry name" value="DNA/RNA polymerases"/>
    <property type="match status" value="1"/>
</dbReference>
<protein>
    <submittedName>
        <fullName evidence="1">Mutant gag-pol polyprotein</fullName>
    </submittedName>
</protein>
<keyword evidence="2" id="KW-1185">Reference proteome</keyword>
<dbReference type="OrthoDB" id="415724at2759"/>
<dbReference type="PANTHER" id="PTHR37984:SF5">
    <property type="entry name" value="PROTEIN NYNRIN-LIKE"/>
    <property type="match status" value="1"/>
</dbReference>
<dbReference type="Proteomes" id="UP000325315">
    <property type="component" value="Unassembled WGS sequence"/>
</dbReference>
<dbReference type="InterPro" id="IPR050951">
    <property type="entry name" value="Retrovirus_Pol_polyprotein"/>
</dbReference>
<dbReference type="EMBL" id="SMMG02000009">
    <property type="protein sequence ID" value="KAA3462595.1"/>
    <property type="molecule type" value="Genomic_DNA"/>
</dbReference>
<dbReference type="InterPro" id="IPR043128">
    <property type="entry name" value="Rev_trsase/Diguanyl_cyclase"/>
</dbReference>
<reference evidence="1" key="1">
    <citation type="submission" date="2019-08" db="EMBL/GenBank/DDBJ databases">
        <authorList>
            <person name="Liu F."/>
        </authorList>
    </citation>
    <scope>NUCLEOTIDE SEQUENCE [LARGE SCALE GENOMIC DNA]</scope>
    <source>
        <strain evidence="1">PA1801</strain>
        <tissue evidence="1">Leaf</tissue>
    </source>
</reference>
<gene>
    <name evidence="1" type="ORF">EPI10_029067</name>
</gene>
<dbReference type="PANTHER" id="PTHR37984">
    <property type="entry name" value="PROTEIN CBG26694"/>
    <property type="match status" value="1"/>
</dbReference>
<dbReference type="Gene3D" id="3.30.70.270">
    <property type="match status" value="1"/>
</dbReference>
<evidence type="ECO:0000313" key="1">
    <source>
        <dbReference type="EMBL" id="KAA3462595.1"/>
    </source>
</evidence>
<dbReference type="AlphaFoldDB" id="A0A5B6V0D5"/>